<evidence type="ECO:0000313" key="1">
    <source>
        <dbReference type="EMBL" id="TJZ96252.1"/>
    </source>
</evidence>
<dbReference type="EMBL" id="SUMC01000166">
    <property type="protein sequence ID" value="TJZ96252.1"/>
    <property type="molecule type" value="Genomic_DNA"/>
</dbReference>
<dbReference type="Proteomes" id="UP000305778">
    <property type="component" value="Unassembled WGS sequence"/>
</dbReference>
<protein>
    <submittedName>
        <fullName evidence="1">Uncharacterized protein</fullName>
    </submittedName>
</protein>
<name>A0A4U0RMD5_9ACTN</name>
<comment type="caution">
    <text evidence="1">The sequence shown here is derived from an EMBL/GenBank/DDBJ whole genome shotgun (WGS) entry which is preliminary data.</text>
</comment>
<gene>
    <name evidence="1" type="ORF">FCI23_51335</name>
</gene>
<reference evidence="1 2" key="1">
    <citation type="submission" date="2019-04" db="EMBL/GenBank/DDBJ databases">
        <title>Streptomyces oryziradicis sp. nov., a novel actinomycete isolated from rhizosphere soil of rice (Oryza sativa L.).</title>
        <authorList>
            <person name="Li C."/>
        </authorList>
    </citation>
    <scope>NUCLEOTIDE SEQUENCE [LARGE SCALE GENOMIC DNA]</scope>
    <source>
        <strain evidence="1 2">NEAU-C40</strain>
    </source>
</reference>
<keyword evidence="2" id="KW-1185">Reference proteome</keyword>
<accession>A0A4U0RMD5</accession>
<dbReference type="OrthoDB" id="9818838at2"/>
<sequence length="258" mass="27345">MCGLLDGYPQPIRVGSFDVGSPQNLHVTTFTGLFGNVHASQYNLLSCNLAADRAVLTATYNSIVALAVVSLAKQKVLFEQNYPDTPNVVTAAVVAPNGLNLAIEHAVQPVRPSQSPALATCHSTQRSGQPLKICNVAPLATAPPQVPTSVDLYKLIGTPRSIGRIDDRAVAGWSGDGSRLIAETPNGRGSFSGFQVLRVSDGHVVWQTAENLSGETSAPGVTSVVVQTYDVPHKKTTIWIVDALGRPKRLEMSGQLVL</sequence>
<dbReference type="RefSeq" id="WP_136730826.1">
    <property type="nucleotide sequence ID" value="NZ_SUMC01000166.1"/>
</dbReference>
<evidence type="ECO:0000313" key="2">
    <source>
        <dbReference type="Proteomes" id="UP000305778"/>
    </source>
</evidence>
<organism evidence="1 2">
    <name type="scientific">Actinacidiphila oryziradicis</name>
    <dbReference type="NCBI Taxonomy" id="2571141"/>
    <lineage>
        <taxon>Bacteria</taxon>
        <taxon>Bacillati</taxon>
        <taxon>Actinomycetota</taxon>
        <taxon>Actinomycetes</taxon>
        <taxon>Kitasatosporales</taxon>
        <taxon>Streptomycetaceae</taxon>
        <taxon>Actinacidiphila</taxon>
    </lineage>
</organism>
<dbReference type="AlphaFoldDB" id="A0A4U0RMD5"/>
<proteinExistence type="predicted"/>